<dbReference type="InterPro" id="IPR011055">
    <property type="entry name" value="Dup_hybrid_motif"/>
</dbReference>
<dbReference type="InterPro" id="IPR016047">
    <property type="entry name" value="M23ase_b-sheet_dom"/>
</dbReference>
<dbReference type="EMBL" id="JACBNQ010000005">
    <property type="protein sequence ID" value="NYB73845.1"/>
    <property type="molecule type" value="Genomic_DNA"/>
</dbReference>
<dbReference type="Proteomes" id="UP000611629">
    <property type="component" value="Unassembled WGS sequence"/>
</dbReference>
<organism evidence="2 3">
    <name type="scientific">Sedimentibacter hydroxybenzoicus DSM 7310</name>
    <dbReference type="NCBI Taxonomy" id="1123245"/>
    <lineage>
        <taxon>Bacteria</taxon>
        <taxon>Bacillati</taxon>
        <taxon>Bacillota</taxon>
        <taxon>Tissierellia</taxon>
        <taxon>Sedimentibacter</taxon>
    </lineage>
</organism>
<comment type="caution">
    <text evidence="2">The sequence shown here is derived from an EMBL/GenBank/DDBJ whole genome shotgun (WGS) entry which is preliminary data.</text>
</comment>
<dbReference type="GO" id="GO:0004222">
    <property type="term" value="F:metalloendopeptidase activity"/>
    <property type="evidence" value="ECO:0007669"/>
    <property type="project" value="TreeGrafter"/>
</dbReference>
<dbReference type="AlphaFoldDB" id="A0A974BII2"/>
<feature type="domain" description="M23ase beta-sheet core" evidence="1">
    <location>
        <begin position="28"/>
        <end position="123"/>
    </location>
</feature>
<keyword evidence="3" id="KW-1185">Reference proteome</keyword>
<dbReference type="PANTHER" id="PTHR21666:SF270">
    <property type="entry name" value="MUREIN HYDROLASE ACTIVATOR ENVC"/>
    <property type="match status" value="1"/>
</dbReference>
<proteinExistence type="predicted"/>
<name>A0A974BII2_SEDHY</name>
<reference evidence="2" key="1">
    <citation type="submission" date="2020-07" db="EMBL/GenBank/DDBJ databases">
        <title>Genomic analysis of a strain of Sedimentibacter Hydroxybenzoicus DSM7310.</title>
        <authorList>
            <person name="Ma S."/>
        </authorList>
    </citation>
    <scope>NUCLEOTIDE SEQUENCE</scope>
    <source>
        <strain evidence="2">DSM 7310</strain>
    </source>
</reference>
<accession>A0A974BII2</accession>
<dbReference type="Pfam" id="PF01551">
    <property type="entry name" value="Peptidase_M23"/>
    <property type="match status" value="1"/>
</dbReference>
<evidence type="ECO:0000313" key="3">
    <source>
        <dbReference type="Proteomes" id="UP000611629"/>
    </source>
</evidence>
<protein>
    <submittedName>
        <fullName evidence="2">M23 family metallopeptidase</fullName>
    </submittedName>
</protein>
<dbReference type="InterPro" id="IPR050570">
    <property type="entry name" value="Cell_wall_metabolism_enzyme"/>
</dbReference>
<evidence type="ECO:0000259" key="1">
    <source>
        <dbReference type="Pfam" id="PF01551"/>
    </source>
</evidence>
<dbReference type="RefSeq" id="WP_179237540.1">
    <property type="nucleotide sequence ID" value="NZ_JACBNQ010000005.1"/>
</dbReference>
<sequence>MIKFKHNPTKNQRITSEFGKRDFAGLQFHSGIDFGAITPGVEGDALYAVDDGIVKVSKADSGNKNVGYGYYIVIEHEGYCTLYAHLASLELKVGQTVKAGDIVAHMGNTGTSTAAHLHFEVRNCLYSHPHFWTKGTYAGQYIMCVNPAGYFVKEMTVQEAINIIQEKTGIDENTIQYLLFYKYSEPLLLKLAAAMK</sequence>
<gene>
    <name evidence="2" type="ORF">HZF24_06795</name>
</gene>
<dbReference type="CDD" id="cd12797">
    <property type="entry name" value="M23_peptidase"/>
    <property type="match status" value="1"/>
</dbReference>
<dbReference type="PANTHER" id="PTHR21666">
    <property type="entry name" value="PEPTIDASE-RELATED"/>
    <property type="match status" value="1"/>
</dbReference>
<dbReference type="Gene3D" id="2.70.70.10">
    <property type="entry name" value="Glucose Permease (Domain IIA)"/>
    <property type="match status" value="1"/>
</dbReference>
<evidence type="ECO:0000313" key="2">
    <source>
        <dbReference type="EMBL" id="NYB73845.1"/>
    </source>
</evidence>
<dbReference type="SUPFAM" id="SSF51261">
    <property type="entry name" value="Duplicated hybrid motif"/>
    <property type="match status" value="1"/>
</dbReference>